<name>A0A239IL85_9RHOB</name>
<dbReference type="Pfam" id="PF00929">
    <property type="entry name" value="RNase_T"/>
    <property type="match status" value="1"/>
</dbReference>
<evidence type="ECO:0000256" key="3">
    <source>
        <dbReference type="ARBA" id="ARBA00026073"/>
    </source>
</evidence>
<dbReference type="Proteomes" id="UP000198440">
    <property type="component" value="Unassembled WGS sequence"/>
</dbReference>
<feature type="transmembrane region" description="Helical" evidence="5">
    <location>
        <begin position="52"/>
        <end position="75"/>
    </location>
</feature>
<evidence type="ECO:0000256" key="5">
    <source>
        <dbReference type="SAM" id="Phobius"/>
    </source>
</evidence>
<evidence type="ECO:0000256" key="2">
    <source>
        <dbReference type="ARBA" id="ARBA00025483"/>
    </source>
</evidence>
<sequence length="476" mass="51053">MSDTLPGPMSKLSLRLRIFLFFCLLAVGGTGIVLGALWVGHARALATTPTNGFVFAGILASFGLVALCTGVWLLFDENVAKPIERLSARMRARAHAGTGSAMDRDAARYLGDLAPAADAITSALSENAVSTAQRIASETARLTAEKAQLTALLTEIPVATLLINANDQIVLYDGQAAEVLAQQAVPRLNAPLADYFDPASVKAARIAMNKGGKEVSRPLEGLDGQQSYDARFKPMDGGGYMMIIDAAHIEIPPEAARPLVYDFDLLQGRGTAKLDETPVGKLTFTVFDTETTGLLPHKDEIVQIGAVRVVNGRIVPGEVIDQLVDPRRPIPAASTKVHKVTDAMVAGQPSIARAGRQFHSFARDSVIVAHNAPFDMAFLQRHKGRMGVVWDHPILDTVLLSAVLFGASETHTLDALCERLDVTIPEALRHTALGDARATAEVLVRMLPMLEARGLTTFGAVIAETRRHGRLLEDLN</sequence>
<dbReference type="GO" id="GO:0003677">
    <property type="term" value="F:DNA binding"/>
    <property type="evidence" value="ECO:0007669"/>
    <property type="project" value="InterPro"/>
</dbReference>
<protein>
    <recommendedName>
        <fullName evidence="1">DNA-directed DNA polymerase</fullName>
        <ecNumber evidence="1">2.7.7.7</ecNumber>
    </recommendedName>
</protein>
<comment type="function">
    <text evidence="2">DNA polymerase III is a complex, multichain enzyme responsible for most of the replicative synthesis in bacteria. The epsilon subunit contain the editing function and is a proofreading 3'-5' exonuclease.</text>
</comment>
<dbReference type="GO" id="GO:0008408">
    <property type="term" value="F:3'-5' exonuclease activity"/>
    <property type="evidence" value="ECO:0007669"/>
    <property type="project" value="TreeGrafter"/>
</dbReference>
<accession>A0A239IL85</accession>
<dbReference type="InterPro" id="IPR036397">
    <property type="entry name" value="RNaseH_sf"/>
</dbReference>
<dbReference type="NCBIfam" id="TIGR00573">
    <property type="entry name" value="dnaq"/>
    <property type="match status" value="1"/>
</dbReference>
<dbReference type="EMBL" id="FZON01000043">
    <property type="protein sequence ID" value="SNS93988.1"/>
    <property type="molecule type" value="Genomic_DNA"/>
</dbReference>
<feature type="transmembrane region" description="Helical" evidence="5">
    <location>
        <begin position="18"/>
        <end position="40"/>
    </location>
</feature>
<dbReference type="Gene3D" id="3.30.420.10">
    <property type="entry name" value="Ribonuclease H-like superfamily/Ribonuclease H"/>
    <property type="match status" value="1"/>
</dbReference>
<organism evidence="7 8">
    <name type="scientific">Antarctobacter heliothermus</name>
    <dbReference type="NCBI Taxonomy" id="74033"/>
    <lineage>
        <taxon>Bacteria</taxon>
        <taxon>Pseudomonadati</taxon>
        <taxon>Pseudomonadota</taxon>
        <taxon>Alphaproteobacteria</taxon>
        <taxon>Rhodobacterales</taxon>
        <taxon>Roseobacteraceae</taxon>
        <taxon>Antarctobacter</taxon>
    </lineage>
</organism>
<comment type="catalytic activity">
    <reaction evidence="4">
        <text>DNA(n) + a 2'-deoxyribonucleoside 5'-triphosphate = DNA(n+1) + diphosphate</text>
        <dbReference type="Rhea" id="RHEA:22508"/>
        <dbReference type="Rhea" id="RHEA-COMP:17339"/>
        <dbReference type="Rhea" id="RHEA-COMP:17340"/>
        <dbReference type="ChEBI" id="CHEBI:33019"/>
        <dbReference type="ChEBI" id="CHEBI:61560"/>
        <dbReference type="ChEBI" id="CHEBI:173112"/>
        <dbReference type="EC" id="2.7.7.7"/>
    </reaction>
</comment>
<dbReference type="AlphaFoldDB" id="A0A239IL85"/>
<dbReference type="EC" id="2.7.7.7" evidence="1"/>
<keyword evidence="5" id="KW-0472">Membrane</keyword>
<keyword evidence="5" id="KW-0812">Transmembrane</keyword>
<dbReference type="SUPFAM" id="SSF53098">
    <property type="entry name" value="Ribonuclease H-like"/>
    <property type="match status" value="1"/>
</dbReference>
<reference evidence="7 8" key="1">
    <citation type="submission" date="2017-06" db="EMBL/GenBank/DDBJ databases">
        <authorList>
            <person name="Kim H.J."/>
            <person name="Triplett B.A."/>
        </authorList>
    </citation>
    <scope>NUCLEOTIDE SEQUENCE [LARGE SCALE GENOMIC DNA]</scope>
    <source>
        <strain evidence="7 8">DSM 11445</strain>
    </source>
</reference>
<evidence type="ECO:0000313" key="7">
    <source>
        <dbReference type="EMBL" id="SNS93988.1"/>
    </source>
</evidence>
<dbReference type="InterPro" id="IPR012337">
    <property type="entry name" value="RNaseH-like_sf"/>
</dbReference>
<comment type="subunit">
    <text evidence="3">DNA polymerase III contains a core (composed of alpha, epsilon and theta chains) that associates with a tau subunit. This core dimerizes to form the POLIII' complex. PolIII' associates with the gamma complex (composed of gamma, delta, delta', psi and chi chains) and with the beta chain to form the complete DNA polymerase III complex.</text>
</comment>
<proteinExistence type="predicted"/>
<evidence type="ECO:0000259" key="6">
    <source>
        <dbReference type="SMART" id="SM00479"/>
    </source>
</evidence>
<dbReference type="RefSeq" id="WP_245823299.1">
    <property type="nucleotide sequence ID" value="NZ_FZON01000043.1"/>
</dbReference>
<dbReference type="FunFam" id="3.30.420.10:FF:000045">
    <property type="entry name" value="3'-5' exonuclease DinG"/>
    <property type="match status" value="1"/>
</dbReference>
<evidence type="ECO:0000256" key="4">
    <source>
        <dbReference type="ARBA" id="ARBA00049244"/>
    </source>
</evidence>
<dbReference type="PANTHER" id="PTHR30231">
    <property type="entry name" value="DNA POLYMERASE III SUBUNIT EPSILON"/>
    <property type="match status" value="1"/>
</dbReference>
<gene>
    <name evidence="7" type="ORF">SAMN04488078_104338</name>
</gene>
<evidence type="ECO:0000256" key="1">
    <source>
        <dbReference type="ARBA" id="ARBA00012417"/>
    </source>
</evidence>
<dbReference type="PANTHER" id="PTHR30231:SF41">
    <property type="entry name" value="DNA POLYMERASE III SUBUNIT EPSILON"/>
    <property type="match status" value="1"/>
</dbReference>
<dbReference type="GO" id="GO:0005829">
    <property type="term" value="C:cytosol"/>
    <property type="evidence" value="ECO:0007669"/>
    <property type="project" value="TreeGrafter"/>
</dbReference>
<dbReference type="GO" id="GO:0045004">
    <property type="term" value="P:DNA replication proofreading"/>
    <property type="evidence" value="ECO:0007669"/>
    <property type="project" value="TreeGrafter"/>
</dbReference>
<dbReference type="SMART" id="SM00479">
    <property type="entry name" value="EXOIII"/>
    <property type="match status" value="1"/>
</dbReference>
<feature type="domain" description="Exonuclease" evidence="6">
    <location>
        <begin position="283"/>
        <end position="452"/>
    </location>
</feature>
<dbReference type="InterPro" id="IPR006054">
    <property type="entry name" value="DnaQ"/>
</dbReference>
<keyword evidence="5" id="KW-1133">Transmembrane helix</keyword>
<dbReference type="GO" id="GO:0003887">
    <property type="term" value="F:DNA-directed DNA polymerase activity"/>
    <property type="evidence" value="ECO:0007669"/>
    <property type="project" value="UniProtKB-EC"/>
</dbReference>
<evidence type="ECO:0000313" key="8">
    <source>
        <dbReference type="Proteomes" id="UP000198440"/>
    </source>
</evidence>
<dbReference type="InterPro" id="IPR013520">
    <property type="entry name" value="Ribonucl_H"/>
</dbReference>
<dbReference type="CDD" id="cd06127">
    <property type="entry name" value="DEDDh"/>
    <property type="match status" value="1"/>
</dbReference>